<reference evidence="3 4" key="1">
    <citation type="submission" date="2017-10" db="EMBL/GenBank/DDBJ databases">
        <title>Novel microbial diversity and functional potential in the marine mammal oral microbiome.</title>
        <authorList>
            <person name="Dudek N.K."/>
            <person name="Sun C.L."/>
            <person name="Burstein D."/>
            <person name="Kantor R.S."/>
            <person name="Aliaga Goltsman D.S."/>
            <person name="Bik E.M."/>
            <person name="Thomas B.C."/>
            <person name="Banfield J.F."/>
            <person name="Relman D.A."/>
        </authorList>
    </citation>
    <scope>NUCLEOTIDE SEQUENCE [LARGE SCALE GENOMIC DNA]</scope>
    <source>
        <strain evidence="3">DOLJORAL78_47_21</strain>
    </source>
</reference>
<dbReference type="Pfam" id="PF00561">
    <property type="entry name" value="Abhydrolase_1"/>
    <property type="match status" value="1"/>
</dbReference>
<keyword evidence="1 3" id="KW-0378">Hydrolase</keyword>
<dbReference type="PANTHER" id="PTHR46118:SF4">
    <property type="entry name" value="PROTEIN ABHD11"/>
    <property type="match status" value="1"/>
</dbReference>
<dbReference type="PRINTS" id="PR00412">
    <property type="entry name" value="EPOXHYDRLASE"/>
</dbReference>
<dbReference type="Proteomes" id="UP000243469">
    <property type="component" value="Unassembled WGS sequence"/>
</dbReference>
<name>A0A2G6JN96_NEPCE</name>
<protein>
    <submittedName>
        <fullName evidence="3">Alpha/beta hydrolase</fullName>
    </submittedName>
</protein>
<comment type="caution">
    <text evidence="3">The sequence shown here is derived from an EMBL/GenBank/DDBJ whole genome shotgun (WGS) entry which is preliminary data.</text>
</comment>
<organism evidence="3 4">
    <name type="scientific">Neptuniibacter caesariensis</name>
    <dbReference type="NCBI Taxonomy" id="207954"/>
    <lineage>
        <taxon>Bacteria</taxon>
        <taxon>Pseudomonadati</taxon>
        <taxon>Pseudomonadota</taxon>
        <taxon>Gammaproteobacteria</taxon>
        <taxon>Oceanospirillales</taxon>
        <taxon>Oceanospirillaceae</taxon>
        <taxon>Neptuniibacter</taxon>
    </lineage>
</organism>
<dbReference type="SUPFAM" id="SSF53474">
    <property type="entry name" value="alpha/beta-Hydrolases"/>
    <property type="match status" value="1"/>
</dbReference>
<evidence type="ECO:0000256" key="1">
    <source>
        <dbReference type="ARBA" id="ARBA00022801"/>
    </source>
</evidence>
<dbReference type="Gene3D" id="3.40.50.1820">
    <property type="entry name" value="alpha/beta hydrolase"/>
    <property type="match status" value="1"/>
</dbReference>
<evidence type="ECO:0000313" key="4">
    <source>
        <dbReference type="Proteomes" id="UP000243469"/>
    </source>
</evidence>
<accession>A0A2G6JN96</accession>
<dbReference type="InterPro" id="IPR000073">
    <property type="entry name" value="AB_hydrolase_1"/>
</dbReference>
<dbReference type="PANTHER" id="PTHR46118">
    <property type="entry name" value="PROTEIN ABHD11"/>
    <property type="match status" value="1"/>
</dbReference>
<dbReference type="InterPro" id="IPR000639">
    <property type="entry name" value="Epox_hydrolase-like"/>
</dbReference>
<dbReference type="GO" id="GO:0016787">
    <property type="term" value="F:hydrolase activity"/>
    <property type="evidence" value="ECO:0007669"/>
    <property type="project" value="UniProtKB-KW"/>
</dbReference>
<dbReference type="EMBL" id="PDSH01000015">
    <property type="protein sequence ID" value="PIE24908.1"/>
    <property type="molecule type" value="Genomic_DNA"/>
</dbReference>
<evidence type="ECO:0000259" key="2">
    <source>
        <dbReference type="Pfam" id="PF00561"/>
    </source>
</evidence>
<dbReference type="AlphaFoldDB" id="A0A2G6JN96"/>
<sequence length="252" mass="28624">MLLNYQVHGEGSPLLILHGLFGTLENWGTQIKRLSQNYQVIAADMRDHGRSPHSEEISYTLMAEDIRNLMDHLNLDSAHIIGHSMGGKAAMQFALTYPDRVNKLIIVDIAPVLYSPHHDDVFKGLFSVNLASLKSRSDADKQLTTFISDSRVRAFLLKNLYRAENGEFKWRMNLALLHNQYTRISAAPKGEAYAKPVLFIKGAKSDYLIPEYRDAVLSLFPKSDYRIIRDAGHWPHAEKPAEFTDAVLKYLQ</sequence>
<evidence type="ECO:0000313" key="3">
    <source>
        <dbReference type="EMBL" id="PIE24908.1"/>
    </source>
</evidence>
<gene>
    <name evidence="3" type="ORF">CSA60_02850</name>
</gene>
<dbReference type="InterPro" id="IPR029058">
    <property type="entry name" value="AB_hydrolase_fold"/>
</dbReference>
<proteinExistence type="predicted"/>
<dbReference type="STRING" id="207954.MED92_16335"/>
<dbReference type="PRINTS" id="PR00111">
    <property type="entry name" value="ABHYDROLASE"/>
</dbReference>
<feature type="domain" description="AB hydrolase-1" evidence="2">
    <location>
        <begin position="13"/>
        <end position="240"/>
    </location>
</feature>